<organism evidence="3 4">
    <name type="scientific">Popillia japonica</name>
    <name type="common">Japanese beetle</name>
    <dbReference type="NCBI Taxonomy" id="7064"/>
    <lineage>
        <taxon>Eukaryota</taxon>
        <taxon>Metazoa</taxon>
        <taxon>Ecdysozoa</taxon>
        <taxon>Arthropoda</taxon>
        <taxon>Hexapoda</taxon>
        <taxon>Insecta</taxon>
        <taxon>Pterygota</taxon>
        <taxon>Neoptera</taxon>
        <taxon>Endopterygota</taxon>
        <taxon>Coleoptera</taxon>
        <taxon>Polyphaga</taxon>
        <taxon>Scarabaeiformia</taxon>
        <taxon>Scarabaeidae</taxon>
        <taxon>Rutelinae</taxon>
        <taxon>Popillia</taxon>
    </lineage>
</organism>
<dbReference type="Proteomes" id="UP001458880">
    <property type="component" value="Unassembled WGS sequence"/>
</dbReference>
<feature type="coiled-coil region" evidence="1">
    <location>
        <begin position="116"/>
        <end position="161"/>
    </location>
</feature>
<sequence length="256" mass="29236">MEVASALTMSECREQATQLSERDIFAPRASVSRSPPVKERIASVTEADDPWQDEKMDGSPIYQLTQEEDLAHAVKKRKRGQLSPLQQRQSRLESNRESLKDVHSSLAKVVRRTKELKKLVNESTKTEVEIKQLARELAYLVDHLEKNINQYQERHDCIEETHPIETREIGTQAIAVGKSVGIHVERSDIELEKQKVEGKIRADIKEALELENGFMGLANLLDKKWPDDMYTRTRVVHPSHRELNTEGDLALLIDPA</sequence>
<feature type="compositionally biased region" description="Basic and acidic residues" evidence="2">
    <location>
        <begin position="90"/>
        <end position="99"/>
    </location>
</feature>
<comment type="caution">
    <text evidence="3">The sequence shown here is derived from an EMBL/GenBank/DDBJ whole genome shotgun (WGS) entry which is preliminary data.</text>
</comment>
<evidence type="ECO:0000313" key="3">
    <source>
        <dbReference type="EMBL" id="KAK9736352.1"/>
    </source>
</evidence>
<feature type="region of interest" description="Disordered" evidence="2">
    <location>
        <begin position="1"/>
        <end position="57"/>
    </location>
</feature>
<feature type="region of interest" description="Disordered" evidence="2">
    <location>
        <begin position="77"/>
        <end position="99"/>
    </location>
</feature>
<proteinExistence type="predicted"/>
<accession>A0AAW1LQT3</accession>
<keyword evidence="4" id="KW-1185">Reference proteome</keyword>
<evidence type="ECO:0000256" key="2">
    <source>
        <dbReference type="SAM" id="MobiDB-lite"/>
    </source>
</evidence>
<dbReference type="EMBL" id="JASPKY010000115">
    <property type="protein sequence ID" value="KAK9736352.1"/>
    <property type="molecule type" value="Genomic_DNA"/>
</dbReference>
<gene>
    <name evidence="3" type="ORF">QE152_g12596</name>
</gene>
<keyword evidence="1" id="KW-0175">Coiled coil</keyword>
<reference evidence="3 4" key="1">
    <citation type="journal article" date="2024" name="BMC Genomics">
        <title>De novo assembly and annotation of Popillia japonica's genome with initial clues to its potential as an invasive pest.</title>
        <authorList>
            <person name="Cucini C."/>
            <person name="Boschi S."/>
            <person name="Funari R."/>
            <person name="Cardaioli E."/>
            <person name="Iannotti N."/>
            <person name="Marturano G."/>
            <person name="Paoli F."/>
            <person name="Bruttini M."/>
            <person name="Carapelli A."/>
            <person name="Frati F."/>
            <person name="Nardi F."/>
        </authorList>
    </citation>
    <scope>NUCLEOTIDE SEQUENCE [LARGE SCALE GENOMIC DNA]</scope>
    <source>
        <strain evidence="3">DMR45628</strain>
    </source>
</reference>
<protein>
    <submittedName>
        <fullName evidence="3">Uncharacterized protein</fullName>
    </submittedName>
</protein>
<evidence type="ECO:0000313" key="4">
    <source>
        <dbReference type="Proteomes" id="UP001458880"/>
    </source>
</evidence>
<dbReference type="AlphaFoldDB" id="A0AAW1LQT3"/>
<evidence type="ECO:0000256" key="1">
    <source>
        <dbReference type="SAM" id="Coils"/>
    </source>
</evidence>
<name>A0AAW1LQT3_POPJA</name>